<accession>A0AAW1W6T0</accession>
<dbReference type="EMBL" id="JBEDUW010000007">
    <property type="protein sequence ID" value="KAK9914528.1"/>
    <property type="molecule type" value="Genomic_DNA"/>
</dbReference>
<keyword evidence="2" id="KW-1185">Reference proteome</keyword>
<dbReference type="Proteomes" id="UP001457282">
    <property type="component" value="Unassembled WGS sequence"/>
</dbReference>
<dbReference type="AlphaFoldDB" id="A0AAW1W6T0"/>
<protein>
    <submittedName>
        <fullName evidence="1">Uncharacterized protein</fullName>
    </submittedName>
</protein>
<gene>
    <name evidence="1" type="ORF">M0R45_038302</name>
</gene>
<organism evidence="1 2">
    <name type="scientific">Rubus argutus</name>
    <name type="common">Southern blackberry</name>
    <dbReference type="NCBI Taxonomy" id="59490"/>
    <lineage>
        <taxon>Eukaryota</taxon>
        <taxon>Viridiplantae</taxon>
        <taxon>Streptophyta</taxon>
        <taxon>Embryophyta</taxon>
        <taxon>Tracheophyta</taxon>
        <taxon>Spermatophyta</taxon>
        <taxon>Magnoliopsida</taxon>
        <taxon>eudicotyledons</taxon>
        <taxon>Gunneridae</taxon>
        <taxon>Pentapetalae</taxon>
        <taxon>rosids</taxon>
        <taxon>fabids</taxon>
        <taxon>Rosales</taxon>
        <taxon>Rosaceae</taxon>
        <taxon>Rosoideae</taxon>
        <taxon>Rosoideae incertae sedis</taxon>
        <taxon>Rubus</taxon>
    </lineage>
</organism>
<proteinExistence type="predicted"/>
<sequence>MFLKSSCCFVTNDTNKMRSACEDALKIVEEEHGAAAPLFEEKRSELEVNPEEAAMIKIQDVLHQGIQWVYKRIDAKAQAHEFETKKSEVEDTCKPLLEICTASASRSED</sequence>
<name>A0AAW1W6T0_RUBAR</name>
<reference evidence="1 2" key="1">
    <citation type="journal article" date="2023" name="G3 (Bethesda)">
        <title>A chromosome-length genome assembly and annotation of blackberry (Rubus argutus, cv. 'Hillquist').</title>
        <authorList>
            <person name="Bruna T."/>
            <person name="Aryal R."/>
            <person name="Dudchenko O."/>
            <person name="Sargent D.J."/>
            <person name="Mead D."/>
            <person name="Buti M."/>
            <person name="Cavallini A."/>
            <person name="Hytonen T."/>
            <person name="Andres J."/>
            <person name="Pham M."/>
            <person name="Weisz D."/>
            <person name="Mascagni F."/>
            <person name="Usai G."/>
            <person name="Natali L."/>
            <person name="Bassil N."/>
            <person name="Fernandez G.E."/>
            <person name="Lomsadze A."/>
            <person name="Armour M."/>
            <person name="Olukolu B."/>
            <person name="Poorten T."/>
            <person name="Britton C."/>
            <person name="Davik J."/>
            <person name="Ashrafi H."/>
            <person name="Aiden E.L."/>
            <person name="Borodovsky M."/>
            <person name="Worthington M."/>
        </authorList>
    </citation>
    <scope>NUCLEOTIDE SEQUENCE [LARGE SCALE GENOMIC DNA]</scope>
    <source>
        <strain evidence="1">PI 553951</strain>
    </source>
</reference>
<comment type="caution">
    <text evidence="1">The sequence shown here is derived from an EMBL/GenBank/DDBJ whole genome shotgun (WGS) entry which is preliminary data.</text>
</comment>
<evidence type="ECO:0000313" key="1">
    <source>
        <dbReference type="EMBL" id="KAK9914528.1"/>
    </source>
</evidence>
<evidence type="ECO:0000313" key="2">
    <source>
        <dbReference type="Proteomes" id="UP001457282"/>
    </source>
</evidence>